<evidence type="ECO:0000313" key="1">
    <source>
        <dbReference type="EMBL" id="MBX71798.1"/>
    </source>
</evidence>
<organism evidence="1">
    <name type="scientific">Rhizophora mucronata</name>
    <name type="common">Asiatic mangrove</name>
    <dbReference type="NCBI Taxonomy" id="61149"/>
    <lineage>
        <taxon>Eukaryota</taxon>
        <taxon>Viridiplantae</taxon>
        <taxon>Streptophyta</taxon>
        <taxon>Embryophyta</taxon>
        <taxon>Tracheophyta</taxon>
        <taxon>Spermatophyta</taxon>
        <taxon>Magnoliopsida</taxon>
        <taxon>eudicotyledons</taxon>
        <taxon>Gunneridae</taxon>
        <taxon>Pentapetalae</taxon>
        <taxon>rosids</taxon>
        <taxon>fabids</taxon>
        <taxon>Malpighiales</taxon>
        <taxon>Rhizophoraceae</taxon>
        <taxon>Rhizophora</taxon>
    </lineage>
</organism>
<dbReference type="EMBL" id="GGEC01091314">
    <property type="protein sequence ID" value="MBX71798.1"/>
    <property type="molecule type" value="Transcribed_RNA"/>
</dbReference>
<dbReference type="AlphaFoldDB" id="A0A2P2QXU4"/>
<protein>
    <submittedName>
        <fullName evidence="1">Uncharacterized protein MANES_13G019800</fullName>
    </submittedName>
</protein>
<proteinExistence type="predicted"/>
<sequence>MSMMISTMMLMWERISSTCIDLRCHLHHLLLWVME</sequence>
<accession>A0A2P2QXU4</accession>
<name>A0A2P2QXU4_RHIMU</name>
<reference evidence="1" key="1">
    <citation type="submission" date="2018-02" db="EMBL/GenBank/DDBJ databases">
        <title>Rhizophora mucronata_Transcriptome.</title>
        <authorList>
            <person name="Meera S.P."/>
            <person name="Sreeshan A."/>
            <person name="Augustine A."/>
        </authorList>
    </citation>
    <scope>NUCLEOTIDE SEQUENCE</scope>
    <source>
        <tissue evidence="1">Leaf</tissue>
    </source>
</reference>